<evidence type="ECO:0000256" key="3">
    <source>
        <dbReference type="SAM" id="MobiDB-lite"/>
    </source>
</evidence>
<feature type="region of interest" description="Disordered" evidence="3">
    <location>
        <begin position="207"/>
        <end position="408"/>
    </location>
</feature>
<dbReference type="EMBL" id="CAJMXA010001011">
    <property type="protein sequence ID" value="CAE6448870.1"/>
    <property type="molecule type" value="Genomic_DNA"/>
</dbReference>
<dbReference type="InterPro" id="IPR036028">
    <property type="entry name" value="SH3-like_dom_sf"/>
</dbReference>
<feature type="compositionally biased region" description="Basic and acidic residues" evidence="3">
    <location>
        <begin position="829"/>
        <end position="842"/>
    </location>
</feature>
<dbReference type="PROSITE" id="PS50002">
    <property type="entry name" value="SH3"/>
    <property type="match status" value="1"/>
</dbReference>
<evidence type="ECO:0000313" key="5">
    <source>
        <dbReference type="EMBL" id="CAE6448870.1"/>
    </source>
</evidence>
<feature type="region of interest" description="Disordered" evidence="3">
    <location>
        <begin position="771"/>
        <end position="871"/>
    </location>
</feature>
<feature type="region of interest" description="Disordered" evidence="3">
    <location>
        <begin position="694"/>
        <end position="735"/>
    </location>
</feature>
<feature type="domain" description="SH3" evidence="4">
    <location>
        <begin position="504"/>
        <end position="564"/>
    </location>
</feature>
<dbReference type="Pfam" id="PF07653">
    <property type="entry name" value="SH3_2"/>
    <property type="match status" value="1"/>
</dbReference>
<accession>A0A8H3B6I4</accession>
<feature type="compositionally biased region" description="Polar residues" evidence="3">
    <location>
        <begin position="704"/>
        <end position="713"/>
    </location>
</feature>
<feature type="compositionally biased region" description="Basic residues" evidence="3">
    <location>
        <begin position="474"/>
        <end position="489"/>
    </location>
</feature>
<feature type="region of interest" description="Disordered" evidence="3">
    <location>
        <begin position="447"/>
        <end position="492"/>
    </location>
</feature>
<dbReference type="Proteomes" id="UP000663853">
    <property type="component" value="Unassembled WGS sequence"/>
</dbReference>
<dbReference type="SMART" id="SM00326">
    <property type="entry name" value="SH3"/>
    <property type="match status" value="1"/>
</dbReference>
<evidence type="ECO:0000313" key="6">
    <source>
        <dbReference type="Proteomes" id="UP000663853"/>
    </source>
</evidence>
<sequence length="871" mass="92883">MSSWAPKGGPNAASGSEFVHVDRDGHAGSSTASGTTDKSGGAREREQKPKASSTSGQRARNGNGSSSSSGSPTTSWQLAINRLTDQTMPEDQAAIRRLGEDVRKAGASGAQAVVNALRARMTDKNSTPEIRMRSISVARVLAQRSVSGGDAQRQIVAPPFVNALRTVASDPNVRASLKTWASQIRIGDPTEATDLAQITGLDEHLTAASEASASQPPRRPPANTPGTTSFQGRPQLATTEEVDEDPREGLPIHNTGGTPFGAPMPGGFGLDGSAFDASSSVSGGPARSTREFPSSSIQSIPPHLMIPQLGLGGVGGAGGAHPVPVPAPGPGWGEDDESVQSDAPSVRSRRTAKTKVQSPQSSFGATPSMDGGRDARSRLGQRAPRHKRSGSTLSSSLVDGTLSEPESVHNTAPDAMLFARHHGTGIPVPASVSPPMAMPSVIPQVVPAPHQHSISPDPARAPRRRSPSPMNGTRSRKVSRVRAQSRRRPAVATTDPAAMLIELTGVQFVRARQDYDALREDELSLNEGDVLAVIKREADGRYWLGHTQGQVGRFPVHVVEVLSHQARPQGDSAAQEEKTAELLRRAREIEGFMENLHEFDITRQCITEDDDIQADLSSLLELRREIVRHLDETTTGIGRLKAMLNQIKQAQRVHDRMIDSRIAGYTSRTAIHDETPRMNYQDLPSNMGYPYPAPFDMSPYARRTSGSAPQQIEQAPPRPSITQRGHSDQRGYNDPSATLRYRQAQDMGYPHRAGPPGAIPPRARTYSYAPATPTAQRSPDDTSAYTTEPSTPGEPLTAGASGQPAPSTVRFPFPVPPQHGVGQSGGWVEGERVGPAKDDVEPATRTGRTRGGSHVASDTSAHTHTSRRGAF</sequence>
<keyword evidence="1 2" id="KW-0728">SH3 domain</keyword>
<dbReference type="InterPro" id="IPR001452">
    <property type="entry name" value="SH3_domain"/>
</dbReference>
<name>A0A8H3B6I4_9AGAM</name>
<evidence type="ECO:0000256" key="2">
    <source>
        <dbReference type="PROSITE-ProRule" id="PRU00192"/>
    </source>
</evidence>
<feature type="region of interest" description="Disordered" evidence="3">
    <location>
        <begin position="1"/>
        <end position="76"/>
    </location>
</feature>
<gene>
    <name evidence="5" type="ORF">RDB_LOCUS46804</name>
</gene>
<feature type="compositionally biased region" description="Polar residues" evidence="3">
    <location>
        <begin position="224"/>
        <end position="238"/>
    </location>
</feature>
<feature type="compositionally biased region" description="Basic and acidic residues" evidence="3">
    <location>
        <begin position="40"/>
        <end position="49"/>
    </location>
</feature>
<feature type="compositionally biased region" description="Gly residues" evidence="3">
    <location>
        <begin position="310"/>
        <end position="319"/>
    </location>
</feature>
<organism evidence="5 6">
    <name type="scientific">Rhizoctonia solani</name>
    <dbReference type="NCBI Taxonomy" id="456999"/>
    <lineage>
        <taxon>Eukaryota</taxon>
        <taxon>Fungi</taxon>
        <taxon>Dikarya</taxon>
        <taxon>Basidiomycota</taxon>
        <taxon>Agaricomycotina</taxon>
        <taxon>Agaricomycetes</taxon>
        <taxon>Cantharellales</taxon>
        <taxon>Ceratobasidiaceae</taxon>
        <taxon>Rhizoctonia</taxon>
    </lineage>
</organism>
<proteinExistence type="predicted"/>
<reference evidence="5" key="1">
    <citation type="submission" date="2021-01" db="EMBL/GenBank/DDBJ databases">
        <authorList>
            <person name="Kaushik A."/>
        </authorList>
    </citation>
    <scope>NUCLEOTIDE SEQUENCE</scope>
    <source>
        <strain evidence="5">AG6-10EEA</strain>
    </source>
</reference>
<feature type="compositionally biased region" description="Polar residues" evidence="3">
    <location>
        <begin position="50"/>
        <end position="60"/>
    </location>
</feature>
<feature type="compositionally biased region" description="Low complexity" evidence="3">
    <location>
        <begin position="207"/>
        <end position="216"/>
    </location>
</feature>
<feature type="compositionally biased region" description="Polar residues" evidence="3">
    <location>
        <begin position="354"/>
        <end position="365"/>
    </location>
</feature>
<dbReference type="SUPFAM" id="SSF50044">
    <property type="entry name" value="SH3-domain"/>
    <property type="match status" value="1"/>
</dbReference>
<dbReference type="Gene3D" id="1.20.5.1940">
    <property type="match status" value="1"/>
</dbReference>
<feature type="compositionally biased region" description="Polar residues" evidence="3">
    <location>
        <begin position="28"/>
        <end position="38"/>
    </location>
</feature>
<evidence type="ECO:0000256" key="1">
    <source>
        <dbReference type="ARBA" id="ARBA00022443"/>
    </source>
</evidence>
<protein>
    <recommendedName>
        <fullName evidence="4">SH3 domain-containing protein</fullName>
    </recommendedName>
</protein>
<feature type="compositionally biased region" description="Polar residues" evidence="3">
    <location>
        <begin position="773"/>
        <end position="790"/>
    </location>
</feature>
<evidence type="ECO:0000259" key="4">
    <source>
        <dbReference type="PROSITE" id="PS50002"/>
    </source>
</evidence>
<comment type="caution">
    <text evidence="5">The sequence shown here is derived from an EMBL/GenBank/DDBJ whole genome shotgun (WGS) entry which is preliminary data.</text>
</comment>
<feature type="compositionally biased region" description="Low complexity" evidence="3">
    <location>
        <begin position="61"/>
        <end position="71"/>
    </location>
</feature>
<dbReference type="Gene3D" id="2.30.30.40">
    <property type="entry name" value="SH3 Domains"/>
    <property type="match status" value="1"/>
</dbReference>
<dbReference type="AlphaFoldDB" id="A0A8H3B6I4"/>